<evidence type="ECO:0000256" key="2">
    <source>
        <dbReference type="ARBA" id="ARBA00007487"/>
    </source>
</evidence>
<comment type="catalytic activity">
    <reaction evidence="6 8">
        <text>2 cob(II)yrinate a,c diamide + reduced [electron-transfer flavoprotein] + 2 ATP = 2 adenosylcob(III)yrinate a,c-diamide + 2 triphosphate + oxidized [electron-transfer flavoprotein] + 3 H(+)</text>
        <dbReference type="Rhea" id="RHEA:11528"/>
        <dbReference type="Rhea" id="RHEA-COMP:10685"/>
        <dbReference type="Rhea" id="RHEA-COMP:10686"/>
        <dbReference type="ChEBI" id="CHEBI:15378"/>
        <dbReference type="ChEBI" id="CHEBI:18036"/>
        <dbReference type="ChEBI" id="CHEBI:30616"/>
        <dbReference type="ChEBI" id="CHEBI:57692"/>
        <dbReference type="ChEBI" id="CHEBI:58307"/>
        <dbReference type="ChEBI" id="CHEBI:58503"/>
        <dbReference type="ChEBI" id="CHEBI:58537"/>
        <dbReference type="EC" id="2.5.1.17"/>
    </reaction>
</comment>
<keyword evidence="8" id="KW-0547">Nucleotide-binding</keyword>
<comment type="similarity">
    <text evidence="2 8">Belongs to the Cob(I)alamin adenosyltransferase family.</text>
</comment>
<gene>
    <name evidence="11" type="ORF">BCL69_100114</name>
</gene>
<evidence type="ECO:0000256" key="5">
    <source>
        <dbReference type="ARBA" id="ARBA00024929"/>
    </source>
</evidence>
<dbReference type="InterPro" id="IPR003724">
    <property type="entry name" value="CblAdoTrfase_CobA"/>
</dbReference>
<name>A0A5D3YL16_9PROT</name>
<dbReference type="GO" id="GO:0006779">
    <property type="term" value="P:porphyrin-containing compound biosynthetic process"/>
    <property type="evidence" value="ECO:0007669"/>
    <property type="project" value="UniProtKB-UniRule"/>
</dbReference>
<dbReference type="RefSeq" id="WP_082110334.1">
    <property type="nucleotide sequence ID" value="NZ_CP011451.1"/>
</dbReference>
<dbReference type="Gene3D" id="3.40.50.300">
    <property type="entry name" value="P-loop containing nucleotide triphosphate hydrolases"/>
    <property type="match status" value="1"/>
</dbReference>
<dbReference type="GO" id="GO:0009236">
    <property type="term" value="P:cobalamin biosynthetic process"/>
    <property type="evidence" value="ECO:0007669"/>
    <property type="project" value="UniProtKB-UniRule"/>
</dbReference>
<evidence type="ECO:0000256" key="4">
    <source>
        <dbReference type="ARBA" id="ARBA00023244"/>
    </source>
</evidence>
<comment type="function">
    <text evidence="5 8">Required for both de novo synthesis of the corrin ring for the assimilation of exogenous corrinoids. Participates in the adenosylation of a variety of incomplete and complete corrinoids.</text>
</comment>
<dbReference type="EC" id="2.5.1.17" evidence="3 8"/>
<dbReference type="NCBIfam" id="NF004637">
    <property type="entry name" value="PRK05986.1"/>
    <property type="match status" value="1"/>
</dbReference>
<dbReference type="NCBIfam" id="TIGR00708">
    <property type="entry name" value="cobA"/>
    <property type="match status" value="1"/>
</dbReference>
<dbReference type="PIRSF" id="PIRSF015617">
    <property type="entry name" value="Adensltrnsf_CobA"/>
    <property type="match status" value="1"/>
</dbReference>
<dbReference type="Pfam" id="PF12557">
    <property type="entry name" value="Co_AT_N"/>
    <property type="match status" value="1"/>
</dbReference>
<evidence type="ECO:0000313" key="11">
    <source>
        <dbReference type="EMBL" id="TYP94483.1"/>
    </source>
</evidence>
<accession>A0A5D3YL16</accession>
<sequence>MSDSGEDRENETACHCIPPQPEGKKAESEREKRYRERMQRKKEVIDAAIARADQNKGLLLILTGNGKGKSSSAFGMLARALGHGMRVGVAQFIKSRTDTGEEAFFRHQENVIWHVLGEGFTWDTQDLAHDSETAQRGWAIVQEMLRNPALDLVVLDELTYPIKFGWLDLTMVLHDLNNRPPMQHVVITGRAAPDALCEAADTVTEMRDIKHAYRAGIQAQKGIDL</sequence>
<dbReference type="InterPro" id="IPR027417">
    <property type="entry name" value="P-loop_NTPase"/>
</dbReference>
<dbReference type="SUPFAM" id="SSF52540">
    <property type="entry name" value="P-loop containing nucleoside triphosphate hydrolases"/>
    <property type="match status" value="1"/>
</dbReference>
<feature type="compositionally biased region" description="Basic and acidic residues" evidence="9">
    <location>
        <begin position="1"/>
        <end position="12"/>
    </location>
</feature>
<feature type="domain" description="Cob(I)alamin adenosyltransferase N-terminal" evidence="10">
    <location>
        <begin position="28"/>
        <end position="49"/>
    </location>
</feature>
<evidence type="ECO:0000256" key="9">
    <source>
        <dbReference type="SAM" id="MobiDB-lite"/>
    </source>
</evidence>
<dbReference type="Pfam" id="PF02572">
    <property type="entry name" value="CobA_CobO_BtuR"/>
    <property type="match status" value="1"/>
</dbReference>
<dbReference type="CDD" id="cd00561">
    <property type="entry name" value="CobA_ACA"/>
    <property type="match status" value="1"/>
</dbReference>
<comment type="subcellular location">
    <subcellularLocation>
        <location evidence="8">Cytoplasm</location>
    </subcellularLocation>
</comment>
<comment type="caution">
    <text evidence="11">The sequence shown here is derived from an EMBL/GenBank/DDBJ whole genome shotgun (WGS) entry which is preliminary data.</text>
</comment>
<dbReference type="GO" id="GO:0005524">
    <property type="term" value="F:ATP binding"/>
    <property type="evidence" value="ECO:0007669"/>
    <property type="project" value="UniProtKB-UniRule"/>
</dbReference>
<comment type="catalytic activity">
    <reaction evidence="7 8">
        <text>2 cob(II)alamin + reduced [electron-transfer flavoprotein] + 2 ATP = 2 adenosylcob(III)alamin + 2 triphosphate + oxidized [electron-transfer flavoprotein] + 3 H(+)</text>
        <dbReference type="Rhea" id="RHEA:28671"/>
        <dbReference type="Rhea" id="RHEA-COMP:10685"/>
        <dbReference type="Rhea" id="RHEA-COMP:10686"/>
        <dbReference type="ChEBI" id="CHEBI:15378"/>
        <dbReference type="ChEBI" id="CHEBI:16304"/>
        <dbReference type="ChEBI" id="CHEBI:18036"/>
        <dbReference type="ChEBI" id="CHEBI:18408"/>
        <dbReference type="ChEBI" id="CHEBI:30616"/>
        <dbReference type="ChEBI" id="CHEBI:57692"/>
        <dbReference type="ChEBI" id="CHEBI:58307"/>
        <dbReference type="EC" id="2.5.1.17"/>
    </reaction>
</comment>
<evidence type="ECO:0000256" key="1">
    <source>
        <dbReference type="ARBA" id="ARBA00005121"/>
    </source>
</evidence>
<keyword evidence="8" id="KW-0169">Cobalamin biosynthesis</keyword>
<organism evidence="11 12">
    <name type="scientific">Nitrosomonas communis</name>
    <dbReference type="NCBI Taxonomy" id="44574"/>
    <lineage>
        <taxon>Bacteria</taxon>
        <taxon>Pseudomonadati</taxon>
        <taxon>Pseudomonadota</taxon>
        <taxon>Betaproteobacteria</taxon>
        <taxon>Nitrosomonadales</taxon>
        <taxon>Nitrosomonadaceae</taxon>
        <taxon>Nitrosomonas</taxon>
    </lineage>
</organism>
<dbReference type="OrthoDB" id="9810309at2"/>
<evidence type="ECO:0000256" key="6">
    <source>
        <dbReference type="ARBA" id="ARBA00048555"/>
    </source>
</evidence>
<evidence type="ECO:0000256" key="3">
    <source>
        <dbReference type="ARBA" id="ARBA00012454"/>
    </source>
</evidence>
<comment type="pathway">
    <text evidence="1 8">Cofactor biosynthesis; adenosylcobalamin biosynthesis; adenosylcobalamin from cob(II)yrinate a,c-diamide: step 2/7.</text>
</comment>
<dbReference type="EMBL" id="VNHT01000001">
    <property type="protein sequence ID" value="TYP94483.1"/>
    <property type="molecule type" value="Genomic_DNA"/>
</dbReference>
<dbReference type="InterPro" id="IPR025826">
    <property type="entry name" value="Co_AT_N_dom"/>
</dbReference>
<dbReference type="GO" id="GO:0005737">
    <property type="term" value="C:cytoplasm"/>
    <property type="evidence" value="ECO:0007669"/>
    <property type="project" value="UniProtKB-SubCell"/>
</dbReference>
<dbReference type="PANTHER" id="PTHR46638:SF1">
    <property type="entry name" value="CORRINOID ADENOSYLTRANSFERASE"/>
    <property type="match status" value="1"/>
</dbReference>
<keyword evidence="8" id="KW-0067">ATP-binding</keyword>
<dbReference type="AlphaFoldDB" id="A0A5D3YL16"/>
<feature type="compositionally biased region" description="Basic and acidic residues" evidence="9">
    <location>
        <begin position="22"/>
        <end position="34"/>
    </location>
</feature>
<feature type="region of interest" description="Disordered" evidence="9">
    <location>
        <begin position="1"/>
        <end position="34"/>
    </location>
</feature>
<dbReference type="PANTHER" id="PTHR46638">
    <property type="entry name" value="CORRINOID ADENOSYLTRANSFERASE"/>
    <property type="match status" value="1"/>
</dbReference>
<reference evidence="11 12" key="1">
    <citation type="submission" date="2019-07" db="EMBL/GenBank/DDBJ databases">
        <title>Active sludge and wastewater microbial communities from Klosterneuburg, Austria.</title>
        <authorList>
            <person name="Wagner M."/>
        </authorList>
    </citation>
    <scope>NUCLEOTIDE SEQUENCE [LARGE SCALE GENOMIC DNA]</scope>
    <source>
        <strain evidence="11 12">Nm2</strain>
    </source>
</reference>
<keyword evidence="8 11" id="KW-0808">Transferase</keyword>
<proteinExistence type="inferred from homology"/>
<protein>
    <recommendedName>
        <fullName evidence="3 8">Corrinoid adenosyltransferase</fullName>
        <ecNumber evidence="3 8">2.5.1.17</ecNumber>
    </recommendedName>
    <alternativeName>
        <fullName evidence="8">Cob(II)alamin adenosyltransferase</fullName>
    </alternativeName>
    <alternativeName>
        <fullName evidence="8">Cob(II)yrinic acid a,c-diamide adenosyltransferase</fullName>
    </alternativeName>
</protein>
<keyword evidence="8" id="KW-0963">Cytoplasm</keyword>
<evidence type="ECO:0000259" key="10">
    <source>
        <dbReference type="Pfam" id="PF12557"/>
    </source>
</evidence>
<dbReference type="GO" id="GO:0008817">
    <property type="term" value="F:corrinoid adenosyltransferase activity"/>
    <property type="evidence" value="ECO:0007669"/>
    <property type="project" value="UniProtKB-UniRule"/>
</dbReference>
<dbReference type="UniPathway" id="UPA00148">
    <property type="reaction ID" value="UER00233"/>
</dbReference>
<evidence type="ECO:0000256" key="8">
    <source>
        <dbReference type="PIRNR" id="PIRNR015617"/>
    </source>
</evidence>
<dbReference type="Proteomes" id="UP000324176">
    <property type="component" value="Unassembled WGS sequence"/>
</dbReference>
<keyword evidence="4 8" id="KW-0627">Porphyrin biosynthesis</keyword>
<evidence type="ECO:0000313" key="12">
    <source>
        <dbReference type="Proteomes" id="UP000324176"/>
    </source>
</evidence>
<evidence type="ECO:0000256" key="7">
    <source>
        <dbReference type="ARBA" id="ARBA00048692"/>
    </source>
</evidence>